<gene>
    <name evidence="4" type="ORF">HZU44_08470</name>
</gene>
<evidence type="ECO:0000259" key="3">
    <source>
        <dbReference type="Pfam" id="PF00582"/>
    </source>
</evidence>
<dbReference type="PRINTS" id="PR01438">
    <property type="entry name" value="UNVRSLSTRESS"/>
</dbReference>
<dbReference type="InterPro" id="IPR006016">
    <property type="entry name" value="UspA"/>
</dbReference>
<sequence length="293" mass="29948">MTPPADAPVVAALGSPETAMQVVRLAAREAADHRRPLRLWHALNWSAEQETPSLGPRAEAEELLERAAAAVGEEDPAVPVSGEIVEGAPVAALTRRSESAFLVVVGDGGMSCGGARNPADAPAVQLAARADCPVLVVRSEPPPRGPVLVGVDGSASSRTALAFAFGCAARRSARLLAVRVTEPPDVPPGGGPPAAAGGPPQQDQRDAHAELAELVARFGRRHPEVPAECHVVGGDPGGVMVDQSRSTQLTVVAARGDEPLRGMLGAVSQSLLYHSPAPVIVVRGMTPTAPSGA</sequence>
<feature type="domain" description="UspA" evidence="3">
    <location>
        <begin position="146"/>
        <end position="283"/>
    </location>
</feature>
<accession>A0A7D5YKA5</accession>
<name>A0A7D5YKA5_9ACTN</name>
<reference evidence="4" key="1">
    <citation type="submission" date="2020-08" db="EMBL/GenBank/DDBJ databases">
        <title>A bifunctional nitrone conjugated secondary metabolite targeting the ribosome.</title>
        <authorList>
            <person name="Limbrick E.M."/>
            <person name="Graf M."/>
            <person name="Derewacz D.K."/>
            <person name="Nguyen F."/>
            <person name="Spraggins J.M."/>
            <person name="Wieland M."/>
            <person name="Ynigez-Gutierrez A.E."/>
            <person name="Reisman B.J."/>
            <person name="Zinshteyn B."/>
            <person name="McCulloch K."/>
            <person name="Iverson T.M."/>
            <person name="Green R."/>
            <person name="Wilson D.N."/>
            <person name="Bachmann B.O."/>
        </authorList>
    </citation>
    <scope>NUCLEOTIDE SEQUENCE</scope>
    <source>
        <strain evidence="4">Africana</strain>
    </source>
</reference>
<protein>
    <submittedName>
        <fullName evidence="4">Universal stress protein</fullName>
    </submittedName>
</protein>
<feature type="region of interest" description="Disordered" evidence="2">
    <location>
        <begin position="181"/>
        <end position="206"/>
    </location>
</feature>
<dbReference type="EMBL" id="CP058905">
    <property type="protein sequence ID" value="QLK00075.1"/>
    <property type="molecule type" value="Genomic_DNA"/>
</dbReference>
<comment type="similarity">
    <text evidence="1">Belongs to the universal stress protein A family.</text>
</comment>
<dbReference type="SUPFAM" id="SSF52402">
    <property type="entry name" value="Adenine nucleotide alpha hydrolases-like"/>
    <property type="match status" value="2"/>
</dbReference>
<dbReference type="InterPro" id="IPR006015">
    <property type="entry name" value="Universal_stress_UspA"/>
</dbReference>
<evidence type="ECO:0000256" key="2">
    <source>
        <dbReference type="SAM" id="MobiDB-lite"/>
    </source>
</evidence>
<dbReference type="PANTHER" id="PTHR46268:SF6">
    <property type="entry name" value="UNIVERSAL STRESS PROTEIN UP12"/>
    <property type="match status" value="1"/>
</dbReference>
<dbReference type="AlphaFoldDB" id="A0A7D5YKA5"/>
<organism evidence="4">
    <name type="scientific">Micromonospora carbonacea</name>
    <dbReference type="NCBI Taxonomy" id="47853"/>
    <lineage>
        <taxon>Bacteria</taxon>
        <taxon>Bacillati</taxon>
        <taxon>Actinomycetota</taxon>
        <taxon>Actinomycetes</taxon>
        <taxon>Micromonosporales</taxon>
        <taxon>Micromonosporaceae</taxon>
        <taxon>Micromonospora</taxon>
    </lineage>
</organism>
<dbReference type="PANTHER" id="PTHR46268">
    <property type="entry name" value="STRESS RESPONSE PROTEIN NHAX"/>
    <property type="match status" value="1"/>
</dbReference>
<feature type="domain" description="UspA" evidence="3">
    <location>
        <begin position="9"/>
        <end position="138"/>
    </location>
</feature>
<dbReference type="InterPro" id="IPR014729">
    <property type="entry name" value="Rossmann-like_a/b/a_fold"/>
</dbReference>
<dbReference type="Gene3D" id="3.40.50.620">
    <property type="entry name" value="HUPs"/>
    <property type="match status" value="2"/>
</dbReference>
<evidence type="ECO:0000313" key="4">
    <source>
        <dbReference type="EMBL" id="QLK00075.1"/>
    </source>
</evidence>
<evidence type="ECO:0000256" key="1">
    <source>
        <dbReference type="ARBA" id="ARBA00008791"/>
    </source>
</evidence>
<proteinExistence type="inferred from homology"/>
<dbReference type="Pfam" id="PF00582">
    <property type="entry name" value="Usp"/>
    <property type="match status" value="2"/>
</dbReference>